<gene>
    <name evidence="1" type="ORF">HDA36_002334</name>
</gene>
<proteinExistence type="predicted"/>
<sequence length="121" mass="13956">MERMPVSAEVRRRVRGYLPAGEEIRYIFPASWNETVYFLFVVTDSAVTVLSNRFWSRTRPKRIWHVFPRSVRIGPVETNLIPVFELGGHTFEVEEEYVSVINACDAEIAGGDLPRDPFPEL</sequence>
<accession>A0A7W8VDP1</accession>
<reference evidence="1 2" key="1">
    <citation type="submission" date="2020-08" db="EMBL/GenBank/DDBJ databases">
        <title>Sequencing the genomes of 1000 actinobacteria strains.</title>
        <authorList>
            <person name="Klenk H.-P."/>
        </authorList>
    </citation>
    <scope>NUCLEOTIDE SEQUENCE [LARGE SCALE GENOMIC DNA]</scope>
    <source>
        <strain evidence="1 2">DSM 44551</strain>
    </source>
</reference>
<comment type="caution">
    <text evidence="1">The sequence shown here is derived from an EMBL/GenBank/DDBJ whole genome shotgun (WGS) entry which is preliminary data.</text>
</comment>
<dbReference type="AlphaFoldDB" id="A0A7W8VDP1"/>
<name>A0A7W8VDP1_9ACTN</name>
<protein>
    <submittedName>
        <fullName evidence="1">Uncharacterized protein</fullName>
    </submittedName>
</protein>
<dbReference type="EMBL" id="JACHDB010000001">
    <property type="protein sequence ID" value="MBB5432250.1"/>
    <property type="molecule type" value="Genomic_DNA"/>
</dbReference>
<organism evidence="1 2">
    <name type="scientific">Nocardiopsis composta</name>
    <dbReference type="NCBI Taxonomy" id="157465"/>
    <lineage>
        <taxon>Bacteria</taxon>
        <taxon>Bacillati</taxon>
        <taxon>Actinomycetota</taxon>
        <taxon>Actinomycetes</taxon>
        <taxon>Streptosporangiales</taxon>
        <taxon>Nocardiopsidaceae</taxon>
        <taxon>Nocardiopsis</taxon>
    </lineage>
</organism>
<keyword evidence="2" id="KW-1185">Reference proteome</keyword>
<evidence type="ECO:0000313" key="1">
    <source>
        <dbReference type="EMBL" id="MBB5432250.1"/>
    </source>
</evidence>
<evidence type="ECO:0000313" key="2">
    <source>
        <dbReference type="Proteomes" id="UP000572635"/>
    </source>
</evidence>
<dbReference type="Proteomes" id="UP000572635">
    <property type="component" value="Unassembled WGS sequence"/>
</dbReference>